<gene>
    <name evidence="1" type="ORF">AADG42_09300</name>
</gene>
<sequence length="90" mass="8510">MVVAAGWEDGGDELGAVVGVGSASGAASAEAVTAGVVTGTGLAEAAGVDGADAGSLAPWPHAAAPSTRTNRGAESILGIVIVRPRHHGGL</sequence>
<dbReference type="Proteomes" id="UP001442841">
    <property type="component" value="Chromosome"/>
</dbReference>
<dbReference type="EMBL" id="CP154795">
    <property type="protein sequence ID" value="XAN07480.1"/>
    <property type="molecule type" value="Genomic_DNA"/>
</dbReference>
<dbReference type="RefSeq" id="WP_425308940.1">
    <property type="nucleotide sequence ID" value="NZ_CP154795.1"/>
</dbReference>
<evidence type="ECO:0000313" key="2">
    <source>
        <dbReference type="Proteomes" id="UP001442841"/>
    </source>
</evidence>
<accession>A0ABZ3FS00</accession>
<name>A0ABZ3FS00_9ACTN</name>
<proteinExistence type="predicted"/>
<keyword evidence="2" id="KW-1185">Reference proteome</keyword>
<protein>
    <submittedName>
        <fullName evidence="1">Uncharacterized protein</fullName>
    </submittedName>
</protein>
<reference evidence="1 2" key="1">
    <citation type="submission" date="2024-04" db="EMBL/GenBank/DDBJ databases">
        <title>Isolation of an actinomycete strain from pig manure.</title>
        <authorList>
            <person name="Gong T."/>
            <person name="Yu Z."/>
            <person name="An M."/>
            <person name="Wei C."/>
            <person name="Yang W."/>
            <person name="Liu L."/>
        </authorList>
    </citation>
    <scope>NUCLEOTIDE SEQUENCE [LARGE SCALE GENOMIC DNA]</scope>
    <source>
        <strain evidence="1 2">ZF39</strain>
    </source>
</reference>
<organism evidence="1 2">
    <name type="scientific">Ammonicoccus fulvus</name>
    <dbReference type="NCBI Taxonomy" id="3138240"/>
    <lineage>
        <taxon>Bacteria</taxon>
        <taxon>Bacillati</taxon>
        <taxon>Actinomycetota</taxon>
        <taxon>Actinomycetes</taxon>
        <taxon>Propionibacteriales</taxon>
        <taxon>Propionibacteriaceae</taxon>
        <taxon>Ammonicoccus</taxon>
    </lineage>
</organism>
<evidence type="ECO:0000313" key="1">
    <source>
        <dbReference type="EMBL" id="XAN07480.1"/>
    </source>
</evidence>